<proteinExistence type="predicted"/>
<dbReference type="InterPro" id="IPR045864">
    <property type="entry name" value="aa-tRNA-synth_II/BPL/LPL"/>
</dbReference>
<dbReference type="STRING" id="59919.PMM0433"/>
<dbReference type="PANTHER" id="PTHR12835">
    <property type="entry name" value="BIOTIN PROTEIN LIGASE"/>
    <property type="match status" value="1"/>
</dbReference>
<accession>Q7TUD4</accession>
<dbReference type="RefSeq" id="WP_011132069.1">
    <property type="nucleotide sequence ID" value="NC_005072.1"/>
</dbReference>
<dbReference type="GO" id="GO:0004077">
    <property type="term" value="F:biotin--[biotin carboxyl-carrier protein] ligase activity"/>
    <property type="evidence" value="ECO:0007669"/>
    <property type="project" value="UniProtKB-EC"/>
</dbReference>
<dbReference type="AlphaFoldDB" id="Q7TUD4"/>
<reference evidence="3 4" key="1">
    <citation type="journal article" date="2003" name="Nature">
        <title>Genome divergence in two Prochlorococcus ecotypes reflects oceanic niche differentiation.</title>
        <authorList>
            <person name="Rocap G."/>
            <person name="Larimer F.W."/>
            <person name="Lamerdin J.E."/>
            <person name="Malfatti S."/>
            <person name="Chain P."/>
            <person name="Ahlgren N.A."/>
            <person name="Arellano A."/>
            <person name="Coleman M."/>
            <person name="Hauser L."/>
            <person name="Hess W.R."/>
            <person name="Johnson Z.I."/>
            <person name="Land M.L."/>
            <person name="Lindell D."/>
            <person name="Post A.F."/>
            <person name="Regala W."/>
            <person name="Shah M."/>
            <person name="Shaw S.L."/>
            <person name="Steglich C."/>
            <person name="Sullivan M.B."/>
            <person name="Ting C.S."/>
            <person name="Tolonen A."/>
            <person name="Webb E.A."/>
            <person name="Zinser E.R."/>
            <person name="Chisholm S.W."/>
        </authorList>
    </citation>
    <scope>NUCLEOTIDE SEQUENCE [LARGE SCALE GENOMIC DNA]</scope>
    <source>
        <strain evidence="4">CCMP1986 / NIES-2087 / MED4</strain>
    </source>
</reference>
<name>Q7TUD4_PROMP</name>
<sequence>MKVLGSVAKTTYYYKKIQGVYPNWKLQYKLKCKSTEYELTNWLQDSPIKRYKPRAIVAKEQFLGTGQNSRRWISPKGGIWLSAAYPIFTSKFSSEIFSLSFAIKLCEMLNKESIKVDLKWPNDIFFNSKKLIGFLPRVITRGKEIIYLRIGIGMNFLNKTPLEGIALSEILNTKNICEYYWTAKILKTIHESVECNDKKEYIIKNANRYLTKKHLPRGYNSKDWAIKEVDNNGNLRIYNGIQEKILTRF</sequence>
<dbReference type="GO" id="GO:0005737">
    <property type="term" value="C:cytoplasm"/>
    <property type="evidence" value="ECO:0007669"/>
    <property type="project" value="TreeGrafter"/>
</dbReference>
<dbReference type="OrthoDB" id="9807064at2"/>
<feature type="domain" description="BPL/LPL catalytic" evidence="2">
    <location>
        <begin position="49"/>
        <end position="155"/>
    </location>
</feature>
<keyword evidence="1 3" id="KW-0436">Ligase</keyword>
<evidence type="ECO:0000256" key="1">
    <source>
        <dbReference type="ARBA" id="ARBA00022598"/>
    </source>
</evidence>
<dbReference type="EMBL" id="BX548174">
    <property type="protein sequence ID" value="CAE18892.1"/>
    <property type="molecule type" value="Genomic_DNA"/>
</dbReference>
<dbReference type="InterPro" id="IPR004143">
    <property type="entry name" value="BPL_LPL_catalytic"/>
</dbReference>
<dbReference type="PANTHER" id="PTHR12835:SF5">
    <property type="entry name" value="BIOTIN--PROTEIN LIGASE"/>
    <property type="match status" value="1"/>
</dbReference>
<dbReference type="Gene3D" id="3.30.930.10">
    <property type="entry name" value="Bira Bifunctional Protein, Domain 2"/>
    <property type="match status" value="1"/>
</dbReference>
<organism evidence="3 4">
    <name type="scientific">Prochlorococcus marinus subsp. pastoris (strain CCMP1986 / NIES-2087 / MED4)</name>
    <dbReference type="NCBI Taxonomy" id="59919"/>
    <lineage>
        <taxon>Bacteria</taxon>
        <taxon>Bacillati</taxon>
        <taxon>Cyanobacteriota</taxon>
        <taxon>Cyanophyceae</taxon>
        <taxon>Synechococcales</taxon>
        <taxon>Prochlorococcaceae</taxon>
        <taxon>Prochlorococcus</taxon>
    </lineage>
</organism>
<evidence type="ECO:0000259" key="2">
    <source>
        <dbReference type="Pfam" id="PF03099"/>
    </source>
</evidence>
<dbReference type="InterPro" id="IPR004408">
    <property type="entry name" value="Biotin_CoA_COase_ligase"/>
</dbReference>
<dbReference type="Proteomes" id="UP000001026">
    <property type="component" value="Chromosome"/>
</dbReference>
<dbReference type="eggNOG" id="COG0340">
    <property type="taxonomic scope" value="Bacteria"/>
</dbReference>
<dbReference type="Pfam" id="PF03099">
    <property type="entry name" value="BPL_LplA_LipB"/>
    <property type="match status" value="1"/>
</dbReference>
<gene>
    <name evidence="3" type="primary">BirA</name>
    <name evidence="3" type="ordered locus">PMM0433</name>
</gene>
<dbReference type="KEGG" id="pmm:PMM0433"/>
<evidence type="ECO:0000313" key="3">
    <source>
        <dbReference type="EMBL" id="CAE18892.1"/>
    </source>
</evidence>
<dbReference type="SUPFAM" id="SSF55681">
    <property type="entry name" value="Class II aaRS and biotin synthetases"/>
    <property type="match status" value="1"/>
</dbReference>
<protein>
    <submittedName>
        <fullName evidence="3">Putative Biotin--acetyl-CoA-carboxylase ligase</fullName>
        <ecNumber evidence="3">6.3.4.15</ecNumber>
    </submittedName>
</protein>
<dbReference type="EC" id="6.3.4.15" evidence="3"/>
<dbReference type="HOGENOM" id="CLU_051096_6_1_3"/>
<dbReference type="NCBIfam" id="TIGR00121">
    <property type="entry name" value="birA_ligase"/>
    <property type="match status" value="1"/>
</dbReference>
<evidence type="ECO:0000313" key="4">
    <source>
        <dbReference type="Proteomes" id="UP000001026"/>
    </source>
</evidence>